<comment type="catalytic activity">
    <reaction evidence="7">
        <text>L-threonyl-[protein] + ATP = O-phospho-L-threonyl-[protein] + ADP + H(+)</text>
        <dbReference type="Rhea" id="RHEA:46608"/>
        <dbReference type="Rhea" id="RHEA-COMP:11060"/>
        <dbReference type="Rhea" id="RHEA-COMP:11605"/>
        <dbReference type="ChEBI" id="CHEBI:15378"/>
        <dbReference type="ChEBI" id="CHEBI:30013"/>
        <dbReference type="ChEBI" id="CHEBI:30616"/>
        <dbReference type="ChEBI" id="CHEBI:61977"/>
        <dbReference type="ChEBI" id="CHEBI:456216"/>
        <dbReference type="EC" id="2.7.11.1"/>
    </reaction>
</comment>
<evidence type="ECO:0000313" key="11">
    <source>
        <dbReference type="EMBL" id="OJJ42601.1"/>
    </source>
</evidence>
<evidence type="ECO:0000256" key="5">
    <source>
        <dbReference type="ARBA" id="ARBA00022777"/>
    </source>
</evidence>
<dbReference type="SUPFAM" id="SSF56112">
    <property type="entry name" value="Protein kinase-like (PK-like)"/>
    <property type="match status" value="1"/>
</dbReference>
<keyword evidence="3" id="KW-0808">Transferase</keyword>
<keyword evidence="4 9" id="KW-0547">Nucleotide-binding</keyword>
<protein>
    <recommendedName>
        <fullName evidence="1">non-specific serine/threonine protein kinase</fullName>
        <ecNumber evidence="1">2.7.11.1</ecNumber>
    </recommendedName>
</protein>
<dbReference type="GO" id="GO:0050684">
    <property type="term" value="P:regulation of mRNA processing"/>
    <property type="evidence" value="ECO:0007669"/>
    <property type="project" value="TreeGrafter"/>
</dbReference>
<dbReference type="VEuPathDB" id="FungiDB:ASPZODRAFT_20370"/>
<reference evidence="12" key="1">
    <citation type="journal article" date="2017" name="Genome Biol.">
        <title>Comparative genomics reveals high biological diversity and specific adaptations in the industrially and medically important fungal genus Aspergillus.</title>
        <authorList>
            <person name="de Vries R.P."/>
            <person name="Riley R."/>
            <person name="Wiebenga A."/>
            <person name="Aguilar-Osorio G."/>
            <person name="Amillis S."/>
            <person name="Uchima C.A."/>
            <person name="Anderluh G."/>
            <person name="Asadollahi M."/>
            <person name="Askin M."/>
            <person name="Barry K."/>
            <person name="Battaglia E."/>
            <person name="Bayram O."/>
            <person name="Benocci T."/>
            <person name="Braus-Stromeyer S.A."/>
            <person name="Caldana C."/>
            <person name="Canovas D."/>
            <person name="Cerqueira G.C."/>
            <person name="Chen F."/>
            <person name="Chen W."/>
            <person name="Choi C."/>
            <person name="Clum A."/>
            <person name="Dos Santos R.A."/>
            <person name="Damasio A.R."/>
            <person name="Diallinas G."/>
            <person name="Emri T."/>
            <person name="Fekete E."/>
            <person name="Flipphi M."/>
            <person name="Freyberg S."/>
            <person name="Gallo A."/>
            <person name="Gournas C."/>
            <person name="Habgood R."/>
            <person name="Hainaut M."/>
            <person name="Harispe M.L."/>
            <person name="Henrissat B."/>
            <person name="Hilden K.S."/>
            <person name="Hope R."/>
            <person name="Hossain A."/>
            <person name="Karabika E."/>
            <person name="Karaffa L."/>
            <person name="Karanyi Z."/>
            <person name="Krasevec N."/>
            <person name="Kuo A."/>
            <person name="Kusch H."/>
            <person name="LaButti K."/>
            <person name="Lagendijk E.L."/>
            <person name="Lapidus A."/>
            <person name="Levasseur A."/>
            <person name="Lindquist E."/>
            <person name="Lipzen A."/>
            <person name="Logrieco A.F."/>
            <person name="MacCabe A."/>
            <person name="Maekelae M.R."/>
            <person name="Malavazi I."/>
            <person name="Melin P."/>
            <person name="Meyer V."/>
            <person name="Mielnichuk N."/>
            <person name="Miskei M."/>
            <person name="Molnar A.P."/>
            <person name="Mule G."/>
            <person name="Ngan C.Y."/>
            <person name="Orejas M."/>
            <person name="Orosz E."/>
            <person name="Ouedraogo J.P."/>
            <person name="Overkamp K.M."/>
            <person name="Park H.-S."/>
            <person name="Perrone G."/>
            <person name="Piumi F."/>
            <person name="Punt P.J."/>
            <person name="Ram A.F."/>
            <person name="Ramon A."/>
            <person name="Rauscher S."/>
            <person name="Record E."/>
            <person name="Riano-Pachon D.M."/>
            <person name="Robert V."/>
            <person name="Roehrig J."/>
            <person name="Ruller R."/>
            <person name="Salamov A."/>
            <person name="Salih N.S."/>
            <person name="Samson R.A."/>
            <person name="Sandor E."/>
            <person name="Sanguinetti M."/>
            <person name="Schuetze T."/>
            <person name="Sepcic K."/>
            <person name="Shelest E."/>
            <person name="Sherlock G."/>
            <person name="Sophianopoulou V."/>
            <person name="Squina F.M."/>
            <person name="Sun H."/>
            <person name="Susca A."/>
            <person name="Todd R.B."/>
            <person name="Tsang A."/>
            <person name="Unkles S.E."/>
            <person name="van de Wiele N."/>
            <person name="van Rossen-Uffink D."/>
            <person name="Oliveira J.V."/>
            <person name="Vesth T.C."/>
            <person name="Visser J."/>
            <person name="Yu J.-H."/>
            <person name="Zhou M."/>
            <person name="Andersen M.R."/>
            <person name="Archer D.B."/>
            <person name="Baker S.E."/>
            <person name="Benoit I."/>
            <person name="Brakhage A.A."/>
            <person name="Braus G.H."/>
            <person name="Fischer R."/>
            <person name="Frisvad J.C."/>
            <person name="Goldman G.H."/>
            <person name="Houbraken J."/>
            <person name="Oakley B."/>
            <person name="Pocsi I."/>
            <person name="Scazzocchio C."/>
            <person name="Seiboth B."/>
            <person name="vanKuyk P.A."/>
            <person name="Wortman J."/>
            <person name="Dyer P.S."/>
            <person name="Grigoriev I.V."/>
        </authorList>
    </citation>
    <scope>NUCLEOTIDE SEQUENCE [LARGE SCALE GENOMIC DNA]</scope>
    <source>
        <strain evidence="12">CBS 506.65</strain>
    </source>
</reference>
<dbReference type="STRING" id="1073090.A0A1L9S606"/>
<evidence type="ECO:0000256" key="1">
    <source>
        <dbReference type="ARBA" id="ARBA00012513"/>
    </source>
</evidence>
<accession>A0A1L9S606</accession>
<dbReference type="SMART" id="SM00220">
    <property type="entry name" value="S_TKc"/>
    <property type="match status" value="1"/>
</dbReference>
<dbReference type="PROSITE" id="PS50011">
    <property type="entry name" value="PROTEIN_KINASE_DOM"/>
    <property type="match status" value="1"/>
</dbReference>
<evidence type="ECO:0000313" key="12">
    <source>
        <dbReference type="Proteomes" id="UP000184188"/>
    </source>
</evidence>
<dbReference type="RefSeq" id="XP_022577111.1">
    <property type="nucleotide sequence ID" value="XM_022727583.1"/>
</dbReference>
<keyword evidence="6 9" id="KW-0067">ATP-binding</keyword>
<dbReference type="PROSITE" id="PS00107">
    <property type="entry name" value="PROTEIN_KINASE_ATP"/>
    <property type="match status" value="1"/>
</dbReference>
<evidence type="ECO:0000256" key="6">
    <source>
        <dbReference type="ARBA" id="ARBA00022840"/>
    </source>
</evidence>
<dbReference type="GO" id="GO:0000245">
    <property type="term" value="P:spliceosomal complex assembly"/>
    <property type="evidence" value="ECO:0007669"/>
    <property type="project" value="TreeGrafter"/>
</dbReference>
<dbReference type="EC" id="2.7.11.1" evidence="1"/>
<feature type="domain" description="Protein kinase" evidence="10">
    <location>
        <begin position="39"/>
        <end position="400"/>
    </location>
</feature>
<sequence length="423" mass="47996">MSTRHEDKYNWIEGVESLDKYTPGGYHPIMIGDLLHGRYRVVDKLGFGGYSTVWLAQDTSSGSSYVAVKIGIADSSQAEIRTLRVLSSPPGCNLISIPLDEFELHGPNGTHPCYTTLPARCNLREISFSRLFPLEVARALVGGITTAIAYTHSRGYIHGDAHLRNILVKLPSSFNQLSIEEFYEEYGEPESIPVTRCNGESLPSNVPAVAVLPLSLGKKAEEFTLSDAQILLSDWGEAFPPALEERRGKDCHTPLSVRPPEARFEPEALLSFSADIWTLATTVWEILGMKAIFSSEFMTAEELVAQQVDLLGLLPPAWWQNWDAKDQFFHENGQPKEGRYVWPRMDKAFEEGVQEYRQKRQMGEFSMEETTAILDLMRRMLTFQPDKRPTAEEVLNSEWMVRWVLPDHERSLQECQRASKQRW</sequence>
<evidence type="ECO:0000256" key="4">
    <source>
        <dbReference type="ARBA" id="ARBA00022741"/>
    </source>
</evidence>
<proteinExistence type="predicted"/>
<dbReference type="InterPro" id="IPR000719">
    <property type="entry name" value="Prot_kinase_dom"/>
</dbReference>
<feature type="binding site" evidence="9">
    <location>
        <position position="69"/>
    </location>
    <ligand>
        <name>ATP</name>
        <dbReference type="ChEBI" id="CHEBI:30616"/>
    </ligand>
</feature>
<dbReference type="GO" id="GO:0005524">
    <property type="term" value="F:ATP binding"/>
    <property type="evidence" value="ECO:0007669"/>
    <property type="project" value="UniProtKB-UniRule"/>
</dbReference>
<dbReference type="GeneID" id="34614047"/>
<dbReference type="InterPro" id="IPR051334">
    <property type="entry name" value="SRPK"/>
</dbReference>
<dbReference type="Gene3D" id="1.10.510.10">
    <property type="entry name" value="Transferase(Phosphotransferase) domain 1"/>
    <property type="match status" value="1"/>
</dbReference>
<dbReference type="InterPro" id="IPR011009">
    <property type="entry name" value="Kinase-like_dom_sf"/>
</dbReference>
<dbReference type="Proteomes" id="UP000184188">
    <property type="component" value="Unassembled WGS sequence"/>
</dbReference>
<dbReference type="PANTHER" id="PTHR47634">
    <property type="entry name" value="PROTEIN KINASE DOMAIN-CONTAINING PROTEIN-RELATED"/>
    <property type="match status" value="1"/>
</dbReference>
<evidence type="ECO:0000256" key="3">
    <source>
        <dbReference type="ARBA" id="ARBA00022679"/>
    </source>
</evidence>
<evidence type="ECO:0000256" key="9">
    <source>
        <dbReference type="PROSITE-ProRule" id="PRU10141"/>
    </source>
</evidence>
<evidence type="ECO:0000256" key="2">
    <source>
        <dbReference type="ARBA" id="ARBA00022527"/>
    </source>
</evidence>
<keyword evidence="12" id="KW-1185">Reference proteome</keyword>
<organism evidence="11 12">
    <name type="scientific">Penicilliopsis zonata CBS 506.65</name>
    <dbReference type="NCBI Taxonomy" id="1073090"/>
    <lineage>
        <taxon>Eukaryota</taxon>
        <taxon>Fungi</taxon>
        <taxon>Dikarya</taxon>
        <taxon>Ascomycota</taxon>
        <taxon>Pezizomycotina</taxon>
        <taxon>Eurotiomycetes</taxon>
        <taxon>Eurotiomycetidae</taxon>
        <taxon>Eurotiales</taxon>
        <taxon>Aspergillaceae</taxon>
        <taxon>Penicilliopsis</taxon>
    </lineage>
</organism>
<dbReference type="EMBL" id="KV878358">
    <property type="protein sequence ID" value="OJJ42601.1"/>
    <property type="molecule type" value="Genomic_DNA"/>
</dbReference>
<dbReference type="AlphaFoldDB" id="A0A1L9S606"/>
<dbReference type="GO" id="GO:0005634">
    <property type="term" value="C:nucleus"/>
    <property type="evidence" value="ECO:0007669"/>
    <property type="project" value="TreeGrafter"/>
</dbReference>
<keyword evidence="5" id="KW-0418">Kinase</keyword>
<evidence type="ECO:0000256" key="8">
    <source>
        <dbReference type="ARBA" id="ARBA00048679"/>
    </source>
</evidence>
<comment type="catalytic activity">
    <reaction evidence="8">
        <text>L-seryl-[protein] + ATP = O-phospho-L-seryl-[protein] + ADP + H(+)</text>
        <dbReference type="Rhea" id="RHEA:17989"/>
        <dbReference type="Rhea" id="RHEA-COMP:9863"/>
        <dbReference type="Rhea" id="RHEA-COMP:11604"/>
        <dbReference type="ChEBI" id="CHEBI:15378"/>
        <dbReference type="ChEBI" id="CHEBI:29999"/>
        <dbReference type="ChEBI" id="CHEBI:30616"/>
        <dbReference type="ChEBI" id="CHEBI:83421"/>
        <dbReference type="ChEBI" id="CHEBI:456216"/>
        <dbReference type="EC" id="2.7.11.1"/>
    </reaction>
</comment>
<keyword evidence="2" id="KW-0723">Serine/threonine-protein kinase</keyword>
<dbReference type="PANTHER" id="PTHR47634:SF9">
    <property type="entry name" value="PROTEIN KINASE DOMAIN-CONTAINING PROTEIN-RELATED"/>
    <property type="match status" value="1"/>
</dbReference>
<evidence type="ECO:0000259" key="10">
    <source>
        <dbReference type="PROSITE" id="PS50011"/>
    </source>
</evidence>
<dbReference type="InterPro" id="IPR017441">
    <property type="entry name" value="Protein_kinase_ATP_BS"/>
</dbReference>
<dbReference type="Gene3D" id="3.30.200.20">
    <property type="entry name" value="Phosphorylase Kinase, domain 1"/>
    <property type="match status" value="1"/>
</dbReference>
<gene>
    <name evidence="11" type="ORF">ASPZODRAFT_20370</name>
</gene>
<dbReference type="GO" id="GO:0004674">
    <property type="term" value="F:protein serine/threonine kinase activity"/>
    <property type="evidence" value="ECO:0007669"/>
    <property type="project" value="UniProtKB-KW"/>
</dbReference>
<evidence type="ECO:0000256" key="7">
    <source>
        <dbReference type="ARBA" id="ARBA00047899"/>
    </source>
</evidence>
<dbReference type="GO" id="GO:0005737">
    <property type="term" value="C:cytoplasm"/>
    <property type="evidence" value="ECO:0007669"/>
    <property type="project" value="TreeGrafter"/>
</dbReference>
<name>A0A1L9S606_9EURO</name>
<dbReference type="OrthoDB" id="5979581at2759"/>